<organism evidence="2 3">
    <name type="scientific">Ensete ventricosum</name>
    <name type="common">Abyssinian banana</name>
    <name type="synonym">Musa ensete</name>
    <dbReference type="NCBI Taxonomy" id="4639"/>
    <lineage>
        <taxon>Eukaryota</taxon>
        <taxon>Viridiplantae</taxon>
        <taxon>Streptophyta</taxon>
        <taxon>Embryophyta</taxon>
        <taxon>Tracheophyta</taxon>
        <taxon>Spermatophyta</taxon>
        <taxon>Magnoliopsida</taxon>
        <taxon>Liliopsida</taxon>
        <taxon>Zingiberales</taxon>
        <taxon>Musaceae</taxon>
        <taxon>Ensete</taxon>
    </lineage>
</organism>
<evidence type="ECO:0000313" key="2">
    <source>
        <dbReference type="EMBL" id="RRT85413.1"/>
    </source>
</evidence>
<protein>
    <submittedName>
        <fullName evidence="2">Uncharacterized protein</fullName>
    </submittedName>
</protein>
<name>A0A427BAE7_ENSVE</name>
<dbReference type="EMBL" id="AMZH03000120">
    <property type="protein sequence ID" value="RRT85413.1"/>
    <property type="molecule type" value="Genomic_DNA"/>
</dbReference>
<dbReference type="Proteomes" id="UP000287651">
    <property type="component" value="Unassembled WGS sequence"/>
</dbReference>
<comment type="caution">
    <text evidence="2">The sequence shown here is derived from an EMBL/GenBank/DDBJ whole genome shotgun (WGS) entry which is preliminary data.</text>
</comment>
<evidence type="ECO:0000313" key="3">
    <source>
        <dbReference type="Proteomes" id="UP000287651"/>
    </source>
</evidence>
<proteinExistence type="predicted"/>
<feature type="compositionally biased region" description="Basic and acidic residues" evidence="1">
    <location>
        <begin position="62"/>
        <end position="74"/>
    </location>
</feature>
<reference evidence="2 3" key="1">
    <citation type="journal article" date="2014" name="Agronomy (Basel)">
        <title>A Draft Genome Sequence for Ensete ventricosum, the Drought-Tolerant Tree Against Hunger.</title>
        <authorList>
            <person name="Harrison J."/>
            <person name="Moore K.A."/>
            <person name="Paszkiewicz K."/>
            <person name="Jones T."/>
            <person name="Grant M."/>
            <person name="Ambacheew D."/>
            <person name="Muzemil S."/>
            <person name="Studholme D.J."/>
        </authorList>
    </citation>
    <scope>NUCLEOTIDE SEQUENCE [LARGE SCALE GENOMIC DNA]</scope>
</reference>
<accession>A0A427BAE7</accession>
<gene>
    <name evidence="2" type="ORF">B296_00009998</name>
</gene>
<dbReference type="AlphaFoldDB" id="A0A427BAE7"/>
<evidence type="ECO:0000256" key="1">
    <source>
        <dbReference type="SAM" id="MobiDB-lite"/>
    </source>
</evidence>
<sequence>MGEEPRGRAAMADQEGPARRQVEIPGTDDSPAKNRPTIPSDPAPTADGSALPPPPAMAESASPERNEPGADPYRESPSSGPIEPDLLPPDGDWFMAAPPGDVRVRVKKGEGLTGFMCPYKGKEGINDQDRMLQVGPEPNDKVSGRVRLLWRE</sequence>
<feature type="region of interest" description="Disordered" evidence="1">
    <location>
        <begin position="1"/>
        <end position="95"/>
    </location>
</feature>